<organism evidence="3 4">
    <name type="scientific">Caerostris extrusa</name>
    <name type="common">Bark spider</name>
    <name type="synonym">Caerostris bankana</name>
    <dbReference type="NCBI Taxonomy" id="172846"/>
    <lineage>
        <taxon>Eukaryota</taxon>
        <taxon>Metazoa</taxon>
        <taxon>Ecdysozoa</taxon>
        <taxon>Arthropoda</taxon>
        <taxon>Chelicerata</taxon>
        <taxon>Arachnida</taxon>
        <taxon>Araneae</taxon>
        <taxon>Araneomorphae</taxon>
        <taxon>Entelegynae</taxon>
        <taxon>Araneoidea</taxon>
        <taxon>Araneidae</taxon>
        <taxon>Caerostris</taxon>
    </lineage>
</organism>
<feature type="chain" id="PRO_5043327115" evidence="2">
    <location>
        <begin position="20"/>
        <end position="113"/>
    </location>
</feature>
<protein>
    <submittedName>
        <fullName evidence="3">Uncharacterized protein</fullName>
    </submittedName>
</protein>
<gene>
    <name evidence="3" type="ORF">CEXT_384781</name>
</gene>
<comment type="caution">
    <text evidence="3">The sequence shown here is derived from an EMBL/GenBank/DDBJ whole genome shotgun (WGS) entry which is preliminary data.</text>
</comment>
<feature type="region of interest" description="Disordered" evidence="1">
    <location>
        <begin position="36"/>
        <end position="57"/>
    </location>
</feature>
<proteinExistence type="predicted"/>
<name>A0AAV4RVV2_CAEEX</name>
<keyword evidence="4" id="KW-1185">Reference proteome</keyword>
<evidence type="ECO:0000313" key="4">
    <source>
        <dbReference type="Proteomes" id="UP001054945"/>
    </source>
</evidence>
<dbReference type="EMBL" id="BPLR01008416">
    <property type="protein sequence ID" value="GIY24506.1"/>
    <property type="molecule type" value="Genomic_DNA"/>
</dbReference>
<feature type="signal peptide" evidence="2">
    <location>
        <begin position="1"/>
        <end position="19"/>
    </location>
</feature>
<accession>A0AAV4RVV2</accession>
<keyword evidence="2" id="KW-0732">Signal</keyword>
<dbReference type="Proteomes" id="UP001054945">
    <property type="component" value="Unassembled WGS sequence"/>
</dbReference>
<sequence>MRRFVYMSVLLHPRFFVWAFVGGRGRSALQVPRVFPGLHPEEQPPAPQEDAHRRPGQVPLHSVRQRLLAQGQPQVPRENDARIIAASVIGYFGSFSFQKLEGKTYEMCTYRLL</sequence>
<evidence type="ECO:0000313" key="3">
    <source>
        <dbReference type="EMBL" id="GIY24506.1"/>
    </source>
</evidence>
<dbReference type="AlphaFoldDB" id="A0AAV4RVV2"/>
<evidence type="ECO:0000256" key="2">
    <source>
        <dbReference type="SAM" id="SignalP"/>
    </source>
</evidence>
<reference evidence="3 4" key="1">
    <citation type="submission" date="2021-06" db="EMBL/GenBank/DDBJ databases">
        <title>Caerostris extrusa draft genome.</title>
        <authorList>
            <person name="Kono N."/>
            <person name="Arakawa K."/>
        </authorList>
    </citation>
    <scope>NUCLEOTIDE SEQUENCE [LARGE SCALE GENOMIC DNA]</scope>
</reference>
<evidence type="ECO:0000256" key="1">
    <source>
        <dbReference type="SAM" id="MobiDB-lite"/>
    </source>
</evidence>